<keyword evidence="3" id="KW-0238">DNA-binding</keyword>
<comment type="similarity">
    <text evidence="1">Belongs to the LysR transcriptional regulatory family.</text>
</comment>
<dbReference type="AlphaFoldDB" id="A0A9X4QZQ4"/>
<dbReference type="PROSITE" id="PS50931">
    <property type="entry name" value="HTH_LYSR"/>
    <property type="match status" value="1"/>
</dbReference>
<keyword evidence="2" id="KW-0805">Transcription regulation</keyword>
<dbReference type="InterPro" id="IPR036388">
    <property type="entry name" value="WH-like_DNA-bd_sf"/>
</dbReference>
<dbReference type="Proteomes" id="UP001152302">
    <property type="component" value="Unassembled WGS sequence"/>
</dbReference>
<dbReference type="RefSeq" id="WP_277580302.1">
    <property type="nucleotide sequence ID" value="NZ_JAMBPV010000001.1"/>
</dbReference>
<name>A0A9X4QZQ4_9STAP</name>
<dbReference type="PANTHER" id="PTHR30126">
    <property type="entry name" value="HTH-TYPE TRANSCRIPTIONAL REGULATOR"/>
    <property type="match status" value="1"/>
</dbReference>
<dbReference type="SUPFAM" id="SSF46785">
    <property type="entry name" value="Winged helix' DNA-binding domain"/>
    <property type="match status" value="1"/>
</dbReference>
<dbReference type="Gene3D" id="3.40.190.10">
    <property type="entry name" value="Periplasmic binding protein-like II"/>
    <property type="match status" value="2"/>
</dbReference>
<evidence type="ECO:0000256" key="4">
    <source>
        <dbReference type="ARBA" id="ARBA00023163"/>
    </source>
</evidence>
<dbReference type="InterPro" id="IPR000847">
    <property type="entry name" value="LysR_HTH_N"/>
</dbReference>
<proteinExistence type="inferred from homology"/>
<dbReference type="GO" id="GO:0003677">
    <property type="term" value="F:DNA binding"/>
    <property type="evidence" value="ECO:0007669"/>
    <property type="project" value="UniProtKB-KW"/>
</dbReference>
<accession>A0A9X4QZQ4</accession>
<feature type="domain" description="HTH lysR-type" evidence="5">
    <location>
        <begin position="1"/>
        <end position="58"/>
    </location>
</feature>
<dbReference type="InterPro" id="IPR036390">
    <property type="entry name" value="WH_DNA-bd_sf"/>
</dbReference>
<dbReference type="Gene3D" id="1.10.10.10">
    <property type="entry name" value="Winged helix-like DNA-binding domain superfamily/Winged helix DNA-binding domain"/>
    <property type="match status" value="1"/>
</dbReference>
<evidence type="ECO:0000313" key="7">
    <source>
        <dbReference type="Proteomes" id="UP001152302"/>
    </source>
</evidence>
<protein>
    <submittedName>
        <fullName evidence="6">LysR family transcriptional regulator</fullName>
    </submittedName>
</protein>
<dbReference type="InterPro" id="IPR005119">
    <property type="entry name" value="LysR_subst-bd"/>
</dbReference>
<evidence type="ECO:0000256" key="2">
    <source>
        <dbReference type="ARBA" id="ARBA00023015"/>
    </source>
</evidence>
<dbReference type="Pfam" id="PF03466">
    <property type="entry name" value="LysR_substrate"/>
    <property type="match status" value="1"/>
</dbReference>
<organism evidence="6 7">
    <name type="scientific">Staphylococcus equorum</name>
    <dbReference type="NCBI Taxonomy" id="246432"/>
    <lineage>
        <taxon>Bacteria</taxon>
        <taxon>Bacillati</taxon>
        <taxon>Bacillota</taxon>
        <taxon>Bacilli</taxon>
        <taxon>Bacillales</taxon>
        <taxon>Staphylococcaceae</taxon>
        <taxon>Staphylococcus</taxon>
    </lineage>
</organism>
<sequence length="272" mass="31713">MEVDYLEDLFSVVESKSYNKAAFERNISTPGIKKRIAQIEQYFGYKIFDATPRGVSLTNEGLKLYEGLKSVKQQIDYLKNQDTDVLKVGIISNFPLDKLHKMNNQNERIRLFPANSTEELINNLQQHKLDLVIGEQIELQEGVYYEYWFEEPYELVFSKQHALNEINHIDAEVLAQQHYYLLEPPGDTFNFKNNNINPQKMDLSYVKDRESILNFIATSESVAICPQSYMEKVNSDMYTHIKLPNASRTIGIYSKKEKHINNFHSILKENTK</sequence>
<reference evidence="6" key="1">
    <citation type="submission" date="2022-05" db="EMBL/GenBank/DDBJ databases">
        <title>Comparative genomics of Staphylococcus equorum isolates.</title>
        <authorList>
            <person name="Luelf R.H."/>
        </authorList>
    </citation>
    <scope>NUCLEOTIDE SEQUENCE</scope>
    <source>
        <strain evidence="6">TMW 2.2343</strain>
    </source>
</reference>
<keyword evidence="4" id="KW-0804">Transcription</keyword>
<dbReference type="GO" id="GO:0003700">
    <property type="term" value="F:DNA-binding transcription factor activity"/>
    <property type="evidence" value="ECO:0007669"/>
    <property type="project" value="InterPro"/>
</dbReference>
<dbReference type="CDD" id="cd05466">
    <property type="entry name" value="PBP2_LTTR_substrate"/>
    <property type="match status" value="1"/>
</dbReference>
<dbReference type="Pfam" id="PF00126">
    <property type="entry name" value="HTH_1"/>
    <property type="match status" value="1"/>
</dbReference>
<dbReference type="EMBL" id="JAMBPX010000001">
    <property type="protein sequence ID" value="MDG0857967.1"/>
    <property type="molecule type" value="Genomic_DNA"/>
</dbReference>
<evidence type="ECO:0000259" key="5">
    <source>
        <dbReference type="PROSITE" id="PS50931"/>
    </source>
</evidence>
<dbReference type="SUPFAM" id="SSF53850">
    <property type="entry name" value="Periplasmic binding protein-like II"/>
    <property type="match status" value="1"/>
</dbReference>
<evidence type="ECO:0000256" key="1">
    <source>
        <dbReference type="ARBA" id="ARBA00009437"/>
    </source>
</evidence>
<dbReference type="PANTHER" id="PTHR30126:SF96">
    <property type="entry name" value="TRANSCRIPTIONAL REGULATORY PROTEIN, LYSR FAMILY"/>
    <property type="match status" value="1"/>
</dbReference>
<evidence type="ECO:0000256" key="3">
    <source>
        <dbReference type="ARBA" id="ARBA00023125"/>
    </source>
</evidence>
<comment type="caution">
    <text evidence="6">The sequence shown here is derived from an EMBL/GenBank/DDBJ whole genome shotgun (WGS) entry which is preliminary data.</text>
</comment>
<evidence type="ECO:0000313" key="6">
    <source>
        <dbReference type="EMBL" id="MDG0857967.1"/>
    </source>
</evidence>
<gene>
    <name evidence="6" type="ORF">M4L21_01410</name>
</gene>